<evidence type="ECO:0000256" key="5">
    <source>
        <dbReference type="ARBA" id="ARBA00022989"/>
    </source>
</evidence>
<dbReference type="EMBL" id="JBFBVU010000035">
    <property type="protein sequence ID" value="MEV8468652.1"/>
    <property type="molecule type" value="Genomic_DNA"/>
</dbReference>
<feature type="transmembrane region" description="Helical" evidence="7">
    <location>
        <begin position="262"/>
        <end position="284"/>
    </location>
</feature>
<dbReference type="PANTHER" id="PTHR43005">
    <property type="entry name" value="BLR7065 PROTEIN"/>
    <property type="match status" value="1"/>
</dbReference>
<evidence type="ECO:0000256" key="4">
    <source>
        <dbReference type="ARBA" id="ARBA00022692"/>
    </source>
</evidence>
<feature type="transmembrane region" description="Helical" evidence="7">
    <location>
        <begin position="166"/>
        <end position="185"/>
    </location>
</feature>
<dbReference type="InterPro" id="IPR000515">
    <property type="entry name" value="MetI-like"/>
</dbReference>
<evidence type="ECO:0000256" key="2">
    <source>
        <dbReference type="ARBA" id="ARBA00022448"/>
    </source>
</evidence>
<evidence type="ECO:0000313" key="9">
    <source>
        <dbReference type="EMBL" id="MEV8468652.1"/>
    </source>
</evidence>
<dbReference type="InterPro" id="IPR035906">
    <property type="entry name" value="MetI-like_sf"/>
</dbReference>
<comment type="similarity">
    <text evidence="7">Belongs to the binding-protein-dependent transport system permease family.</text>
</comment>
<dbReference type="CDD" id="cd06261">
    <property type="entry name" value="TM_PBP2"/>
    <property type="match status" value="1"/>
</dbReference>
<feature type="transmembrane region" description="Helical" evidence="7">
    <location>
        <begin position="108"/>
        <end position="128"/>
    </location>
</feature>
<reference evidence="9 10" key="1">
    <citation type="submission" date="2024-07" db="EMBL/GenBank/DDBJ databases">
        <authorList>
            <person name="Kang M."/>
        </authorList>
    </citation>
    <scope>NUCLEOTIDE SEQUENCE [LARGE SCALE GENOMIC DNA]</scope>
    <source>
        <strain evidence="9 10">DFM31</strain>
    </source>
</reference>
<dbReference type="Proteomes" id="UP001553161">
    <property type="component" value="Unassembled WGS sequence"/>
</dbReference>
<sequence length="292" mass="31827">MATVKASRPVRMMTVLPALLFLVLLSALPLANLLALSFAKVTWVEGHAQWDWVGLSNYRALAEDALFKAGILNTLILVAVATTLQVGIGLALALICSRLGRSARIYRTLFLLPILIPGIIIGAIWKLMYNTQFGIINQTLGLFGLGPVDWLGSSSLALGSVIAVDVWHWTPFSFLLLLAAVEALPRDVFEAAQIDGAGAWRTFRRITLPLLWPAIFTTFVFRAIIAFKVFDEVYLLTGGGPGTSTQVISFTIYQRFFVQDSAGYGAAMSVFVMFLVALVIGVAMTRQKAKSQ</sequence>
<proteinExistence type="inferred from homology"/>
<dbReference type="PROSITE" id="PS50928">
    <property type="entry name" value="ABC_TM1"/>
    <property type="match status" value="1"/>
</dbReference>
<keyword evidence="6 7" id="KW-0472">Membrane</keyword>
<dbReference type="Gene3D" id="1.10.3720.10">
    <property type="entry name" value="MetI-like"/>
    <property type="match status" value="1"/>
</dbReference>
<gene>
    <name evidence="9" type="ORF">AB0T83_17950</name>
</gene>
<dbReference type="SUPFAM" id="SSF161098">
    <property type="entry name" value="MetI-like"/>
    <property type="match status" value="1"/>
</dbReference>
<keyword evidence="4 7" id="KW-0812">Transmembrane</keyword>
<keyword evidence="3" id="KW-1003">Cell membrane</keyword>
<keyword evidence="2 7" id="KW-0813">Transport</keyword>
<keyword evidence="5 7" id="KW-1133">Transmembrane helix</keyword>
<feature type="domain" description="ABC transmembrane type-1" evidence="8">
    <location>
        <begin position="71"/>
        <end position="285"/>
    </location>
</feature>
<evidence type="ECO:0000259" key="8">
    <source>
        <dbReference type="PROSITE" id="PS50928"/>
    </source>
</evidence>
<evidence type="ECO:0000256" key="6">
    <source>
        <dbReference type="ARBA" id="ARBA00023136"/>
    </source>
</evidence>
<protein>
    <submittedName>
        <fullName evidence="9">Sugar ABC transporter permease</fullName>
    </submittedName>
</protein>
<comment type="caution">
    <text evidence="9">The sequence shown here is derived from an EMBL/GenBank/DDBJ whole genome shotgun (WGS) entry which is preliminary data.</text>
</comment>
<keyword evidence="10" id="KW-1185">Reference proteome</keyword>
<evidence type="ECO:0000256" key="1">
    <source>
        <dbReference type="ARBA" id="ARBA00004651"/>
    </source>
</evidence>
<feature type="transmembrane region" description="Helical" evidence="7">
    <location>
        <begin position="206"/>
        <end position="227"/>
    </location>
</feature>
<feature type="transmembrane region" description="Helical" evidence="7">
    <location>
        <begin position="70"/>
        <end position="96"/>
    </location>
</feature>
<evidence type="ECO:0000313" key="10">
    <source>
        <dbReference type="Proteomes" id="UP001553161"/>
    </source>
</evidence>
<evidence type="ECO:0000256" key="3">
    <source>
        <dbReference type="ARBA" id="ARBA00022475"/>
    </source>
</evidence>
<name>A0ABV3LAY1_9RHOB</name>
<dbReference type="Pfam" id="PF00528">
    <property type="entry name" value="BPD_transp_1"/>
    <property type="match status" value="1"/>
</dbReference>
<dbReference type="PANTHER" id="PTHR43005:SF1">
    <property type="entry name" value="SPERMIDINE_PUTRESCINE TRANSPORT SYSTEM PERMEASE PROTEIN"/>
    <property type="match status" value="1"/>
</dbReference>
<accession>A0ABV3LAY1</accession>
<organism evidence="9 10">
    <name type="scientific">Meridianimarinicoccus marinus</name>
    <dbReference type="NCBI Taxonomy" id="3231483"/>
    <lineage>
        <taxon>Bacteria</taxon>
        <taxon>Pseudomonadati</taxon>
        <taxon>Pseudomonadota</taxon>
        <taxon>Alphaproteobacteria</taxon>
        <taxon>Rhodobacterales</taxon>
        <taxon>Paracoccaceae</taxon>
        <taxon>Meridianimarinicoccus</taxon>
    </lineage>
</organism>
<evidence type="ECO:0000256" key="7">
    <source>
        <dbReference type="RuleBase" id="RU363032"/>
    </source>
</evidence>
<dbReference type="RefSeq" id="WP_366194613.1">
    <property type="nucleotide sequence ID" value="NZ_JBFBVU010000035.1"/>
</dbReference>
<comment type="subcellular location">
    <subcellularLocation>
        <location evidence="1 7">Cell membrane</location>
        <topology evidence="1 7">Multi-pass membrane protein</topology>
    </subcellularLocation>
</comment>